<evidence type="ECO:0000256" key="3">
    <source>
        <dbReference type="ARBA" id="ARBA00023004"/>
    </source>
</evidence>
<feature type="domain" description="Radical SAM core" evidence="5">
    <location>
        <begin position="26"/>
        <end position="245"/>
    </location>
</feature>
<dbReference type="SFLD" id="SFLDG01067">
    <property type="entry name" value="SPASM/twitch_domain_containing"/>
    <property type="match status" value="1"/>
</dbReference>
<sequence>MIGKRIITQEDINIFLNDGLNSPFKIPSKFSAPISLIWEVTGNCNSNCIYCSGSFPKHINEMKKTDKIKLAKEICDMKVFMISLSGGEPLISHDLLELVNIFIENDVSIMICTSGYRINYSIVDALLRLKKVSFNISIDSINDEINDFQRGRVGALKGALNLIEYIRNNELTDTFISIESVATRKNYSGMTDLVEYFSKNCNVNEIRIQPVVTMNKDVVENELEISKEEFKNCMINVKKFIEEYNSVVSEPSEGYICVRFVDQFKMIKNGLETERTWGGIITPQGEFLLSVYLPSNLGSVFELGTFRETWNKKFSDGWKILKKDSNLSNINCVYDLRKLYVDVL</sequence>
<dbReference type="SUPFAM" id="SSF102114">
    <property type="entry name" value="Radical SAM enzymes"/>
    <property type="match status" value="1"/>
</dbReference>
<organism evidence="6 7">
    <name type="scientific">Claveliimonas monacensis</name>
    <dbReference type="NCBI Taxonomy" id="2779351"/>
    <lineage>
        <taxon>Bacteria</taxon>
        <taxon>Bacillati</taxon>
        <taxon>Bacillota</taxon>
        <taxon>Clostridia</taxon>
        <taxon>Lachnospirales</taxon>
        <taxon>Lachnospiraceae</taxon>
        <taxon>Claveliimonas</taxon>
    </lineage>
</organism>
<dbReference type="PANTHER" id="PTHR11228:SF7">
    <property type="entry name" value="PQQA PEPTIDE CYCLASE"/>
    <property type="match status" value="1"/>
</dbReference>
<evidence type="ECO:0000313" key="6">
    <source>
        <dbReference type="EMBL" id="MBE5064015.1"/>
    </source>
</evidence>
<evidence type="ECO:0000256" key="4">
    <source>
        <dbReference type="ARBA" id="ARBA00023014"/>
    </source>
</evidence>
<dbReference type="InterPro" id="IPR013785">
    <property type="entry name" value="Aldolase_TIM"/>
</dbReference>
<evidence type="ECO:0000256" key="1">
    <source>
        <dbReference type="ARBA" id="ARBA00022691"/>
    </source>
</evidence>
<dbReference type="InterPro" id="IPR006638">
    <property type="entry name" value="Elp3/MiaA/NifB-like_rSAM"/>
</dbReference>
<keyword evidence="3" id="KW-0408">Iron</keyword>
<dbReference type="InterPro" id="IPR058240">
    <property type="entry name" value="rSAM_sf"/>
</dbReference>
<accession>A0ABR9RM19</accession>
<dbReference type="Gene3D" id="3.20.20.70">
    <property type="entry name" value="Aldolase class I"/>
    <property type="match status" value="1"/>
</dbReference>
<dbReference type="Pfam" id="PF04055">
    <property type="entry name" value="Radical_SAM"/>
    <property type="match status" value="1"/>
</dbReference>
<keyword evidence="1" id="KW-0949">S-adenosyl-L-methionine</keyword>
<gene>
    <name evidence="6" type="ORF">INF30_12195</name>
</gene>
<dbReference type="SMART" id="SM00729">
    <property type="entry name" value="Elp3"/>
    <property type="match status" value="1"/>
</dbReference>
<dbReference type="PROSITE" id="PS51918">
    <property type="entry name" value="RADICAL_SAM"/>
    <property type="match status" value="1"/>
</dbReference>
<dbReference type="InterPro" id="IPR050377">
    <property type="entry name" value="Radical_SAM_PqqE_MftC-like"/>
</dbReference>
<evidence type="ECO:0000259" key="5">
    <source>
        <dbReference type="PROSITE" id="PS51918"/>
    </source>
</evidence>
<reference evidence="6 7" key="1">
    <citation type="submission" date="2020-10" db="EMBL/GenBank/DDBJ databases">
        <title>ChiBAC.</title>
        <authorList>
            <person name="Zenner C."/>
            <person name="Hitch T.C.A."/>
            <person name="Clavel T."/>
        </authorList>
    </citation>
    <scope>NUCLEOTIDE SEQUENCE [LARGE SCALE GENOMIC DNA]</scope>
    <source>
        <strain evidence="6 7">DSM 108991</strain>
    </source>
</reference>
<dbReference type="EMBL" id="JADCKL010000012">
    <property type="protein sequence ID" value="MBE5064015.1"/>
    <property type="molecule type" value="Genomic_DNA"/>
</dbReference>
<dbReference type="CDD" id="cd01335">
    <property type="entry name" value="Radical_SAM"/>
    <property type="match status" value="1"/>
</dbReference>
<dbReference type="SFLD" id="SFLDS00029">
    <property type="entry name" value="Radical_SAM"/>
    <property type="match status" value="1"/>
</dbReference>
<keyword evidence="2" id="KW-0479">Metal-binding</keyword>
<keyword evidence="7" id="KW-1185">Reference proteome</keyword>
<dbReference type="RefSeq" id="WP_226395419.1">
    <property type="nucleotide sequence ID" value="NZ_JADCKL010000012.1"/>
</dbReference>
<comment type="caution">
    <text evidence="6">The sequence shown here is derived from an EMBL/GenBank/DDBJ whole genome shotgun (WGS) entry which is preliminary data.</text>
</comment>
<evidence type="ECO:0000256" key="2">
    <source>
        <dbReference type="ARBA" id="ARBA00022723"/>
    </source>
</evidence>
<name>A0ABR9RM19_9FIRM</name>
<protein>
    <submittedName>
        <fullName evidence="6">Radical SAM protein</fullName>
    </submittedName>
</protein>
<dbReference type="InterPro" id="IPR007197">
    <property type="entry name" value="rSAM"/>
</dbReference>
<proteinExistence type="predicted"/>
<dbReference type="PANTHER" id="PTHR11228">
    <property type="entry name" value="RADICAL SAM DOMAIN PROTEIN"/>
    <property type="match status" value="1"/>
</dbReference>
<dbReference type="Proteomes" id="UP000758652">
    <property type="component" value="Unassembled WGS sequence"/>
</dbReference>
<evidence type="ECO:0000313" key="7">
    <source>
        <dbReference type="Proteomes" id="UP000758652"/>
    </source>
</evidence>
<keyword evidence="4" id="KW-0411">Iron-sulfur</keyword>